<dbReference type="AlphaFoldDB" id="A0A7G1NXV3"/>
<reference evidence="2 3" key="1">
    <citation type="journal article" date="2014" name="Int. J. Syst. Evol. Microbiol.">
        <title>Complete genome sequence of Corynebacterium casei LMG S-19264T (=DSM 44701T), isolated from a smear-ripened cheese.</title>
        <authorList>
            <consortium name="US DOE Joint Genome Institute (JGI-PGF)"/>
            <person name="Walter F."/>
            <person name="Albersmeier A."/>
            <person name="Kalinowski J."/>
            <person name="Ruckert C."/>
        </authorList>
    </citation>
    <scope>NUCLEOTIDE SEQUENCE [LARGE SCALE GENOMIC DNA]</scope>
    <source>
        <strain evidence="2 3">JCM 4677</strain>
    </source>
</reference>
<dbReference type="Proteomes" id="UP000516444">
    <property type="component" value="Chromosome"/>
</dbReference>
<proteinExistence type="predicted"/>
<name>A0A7G1NXV3_9ACTN</name>
<gene>
    <name evidence="2" type="ORF">GCM10017557_31120</name>
</gene>
<evidence type="ECO:0000313" key="3">
    <source>
        <dbReference type="Proteomes" id="UP000516444"/>
    </source>
</evidence>
<dbReference type="EMBL" id="AP023440">
    <property type="protein sequence ID" value="BCL28253.1"/>
    <property type="molecule type" value="Genomic_DNA"/>
</dbReference>
<keyword evidence="1" id="KW-1133">Transmembrane helix</keyword>
<feature type="transmembrane region" description="Helical" evidence="1">
    <location>
        <begin position="78"/>
        <end position="95"/>
    </location>
</feature>
<feature type="transmembrane region" description="Helical" evidence="1">
    <location>
        <begin position="46"/>
        <end position="66"/>
    </location>
</feature>
<feature type="transmembrane region" description="Helical" evidence="1">
    <location>
        <begin position="12"/>
        <end position="34"/>
    </location>
</feature>
<evidence type="ECO:0000256" key="1">
    <source>
        <dbReference type="SAM" id="Phobius"/>
    </source>
</evidence>
<keyword evidence="1" id="KW-0472">Membrane</keyword>
<protein>
    <submittedName>
        <fullName evidence="2">Uncharacterized protein</fullName>
    </submittedName>
</protein>
<accession>A0A7G1NXV3</accession>
<sequence>MGIRLGSGLMDVLIHVFVALHIIGIAALLGGFLTQLKAMGDGTARFTPAMLHGALTMLVTGAVLVGLNQADDQTVNNIKIGTKLALLVVILGLVYVKRDEEKVEKGLFALVGGLTAVNVFIAVLWT</sequence>
<dbReference type="KEGG" id="sgm:GCM10017557_31120"/>
<keyword evidence="1" id="KW-0812">Transmembrane</keyword>
<keyword evidence="3" id="KW-1185">Reference proteome</keyword>
<evidence type="ECO:0000313" key="2">
    <source>
        <dbReference type="EMBL" id="BCL28253.1"/>
    </source>
</evidence>
<feature type="transmembrane region" description="Helical" evidence="1">
    <location>
        <begin position="107"/>
        <end position="125"/>
    </location>
</feature>
<organism evidence="2 3">
    <name type="scientific">Streptomyces aurantiacus</name>
    <dbReference type="NCBI Taxonomy" id="47760"/>
    <lineage>
        <taxon>Bacteria</taxon>
        <taxon>Bacillati</taxon>
        <taxon>Actinomycetota</taxon>
        <taxon>Actinomycetes</taxon>
        <taxon>Kitasatosporales</taxon>
        <taxon>Streptomycetaceae</taxon>
        <taxon>Streptomyces</taxon>
        <taxon>Streptomyces aurantiacus group</taxon>
    </lineage>
</organism>